<dbReference type="EMBL" id="JACHCF010000010">
    <property type="protein sequence ID" value="MBB5622999.1"/>
    <property type="molecule type" value="Genomic_DNA"/>
</dbReference>
<evidence type="ECO:0000256" key="1">
    <source>
        <dbReference type="ARBA" id="ARBA00004236"/>
    </source>
</evidence>
<keyword evidence="5" id="KW-0732">Signal</keyword>
<feature type="domain" description="ABC-type glycine betaine transport system substrate-binding" evidence="6">
    <location>
        <begin position="28"/>
        <end position="270"/>
    </location>
</feature>
<evidence type="ECO:0000256" key="5">
    <source>
        <dbReference type="SAM" id="SignalP"/>
    </source>
</evidence>
<dbReference type="AlphaFoldDB" id="A0A7W8YWC0"/>
<dbReference type="GO" id="GO:0005275">
    <property type="term" value="F:amine transmembrane transporter activity"/>
    <property type="evidence" value="ECO:0007669"/>
    <property type="project" value="TreeGrafter"/>
</dbReference>
<reference evidence="7 8" key="1">
    <citation type="submission" date="2020-08" db="EMBL/GenBank/DDBJ databases">
        <title>Genomic Encyclopedia of Type Strains, Phase IV (KMG-V): Genome sequencing to study the core and pangenomes of soil and plant-associated prokaryotes.</title>
        <authorList>
            <person name="Whitman W."/>
        </authorList>
    </citation>
    <scope>NUCLEOTIDE SEQUENCE [LARGE SCALE GENOMIC DNA]</scope>
    <source>
        <strain evidence="7 8">MP7CTX6</strain>
    </source>
</reference>
<dbReference type="GO" id="GO:0043190">
    <property type="term" value="C:ATP-binding cassette (ABC) transporter complex"/>
    <property type="evidence" value="ECO:0007669"/>
    <property type="project" value="InterPro"/>
</dbReference>
<evidence type="ECO:0000259" key="6">
    <source>
        <dbReference type="Pfam" id="PF04069"/>
    </source>
</evidence>
<dbReference type="Gene3D" id="3.40.190.100">
    <property type="entry name" value="Glycine betaine-binding periplasmic protein, domain 2"/>
    <property type="match status" value="1"/>
</dbReference>
<accession>A0A7W8YWC0</accession>
<sequence>MKKVISGLLIALTATTLYSCGGGAANNKKVTIGYVNWAEGVAMTQLSKVLLEKEGYTVELKNADVAPIFAAVAGGDADVFMDAWMPVTHKEYMDKFGAKLEVLGTNYANARIGLVVPDYVKVNSIEELNANAALFDGKITGIDAGAGIMNKAEAAIKDYKLKLELQSASEAAMLAILKKSIDAKKPVVITGWSPHYIFSTYKLKFLADPKGVFGKVETLQTVANKDFVKLNPQVTSFFRNFQLDDAQLGSLMAALNGADDEKAAIEKWLTTNQEFAVRMSSFLKTESVK</sequence>
<feature type="signal peptide" evidence="5">
    <location>
        <begin position="1"/>
        <end position="19"/>
    </location>
</feature>
<protein>
    <submittedName>
        <fullName evidence="7">Glycine betaine/proline transport system substrate-binding protein</fullName>
    </submittedName>
</protein>
<proteinExistence type="predicted"/>
<evidence type="ECO:0000256" key="3">
    <source>
        <dbReference type="ARBA" id="ARBA00022475"/>
    </source>
</evidence>
<dbReference type="GO" id="GO:0015226">
    <property type="term" value="F:carnitine transmembrane transporter activity"/>
    <property type="evidence" value="ECO:0007669"/>
    <property type="project" value="TreeGrafter"/>
</dbReference>
<organism evidence="7 8">
    <name type="scientific">Pedobacter cryoconitis</name>
    <dbReference type="NCBI Taxonomy" id="188932"/>
    <lineage>
        <taxon>Bacteria</taxon>
        <taxon>Pseudomonadati</taxon>
        <taxon>Bacteroidota</taxon>
        <taxon>Sphingobacteriia</taxon>
        <taxon>Sphingobacteriales</taxon>
        <taxon>Sphingobacteriaceae</taxon>
        <taxon>Pedobacter</taxon>
    </lineage>
</organism>
<dbReference type="Pfam" id="PF04069">
    <property type="entry name" value="OpuAC"/>
    <property type="match status" value="1"/>
</dbReference>
<dbReference type="Gene3D" id="3.10.105.10">
    <property type="entry name" value="Dipeptide-binding Protein, Domain 3"/>
    <property type="match status" value="2"/>
</dbReference>
<keyword evidence="3" id="KW-1003">Cell membrane</keyword>
<dbReference type="GO" id="GO:0015871">
    <property type="term" value="P:choline transport"/>
    <property type="evidence" value="ECO:0007669"/>
    <property type="project" value="TreeGrafter"/>
</dbReference>
<dbReference type="SUPFAM" id="SSF53850">
    <property type="entry name" value="Periplasmic binding protein-like II"/>
    <property type="match status" value="1"/>
</dbReference>
<evidence type="ECO:0000256" key="2">
    <source>
        <dbReference type="ARBA" id="ARBA00022448"/>
    </source>
</evidence>
<name>A0A7W8YWC0_9SPHI</name>
<keyword evidence="4" id="KW-0472">Membrane</keyword>
<keyword evidence="2" id="KW-0813">Transport</keyword>
<dbReference type="InterPro" id="IPR007210">
    <property type="entry name" value="ABC_Gly_betaine_transp_sub-bd"/>
</dbReference>
<feature type="chain" id="PRO_5030945859" evidence="5">
    <location>
        <begin position="20"/>
        <end position="289"/>
    </location>
</feature>
<evidence type="ECO:0000313" key="8">
    <source>
        <dbReference type="Proteomes" id="UP000537718"/>
    </source>
</evidence>
<dbReference type="CDD" id="cd13639">
    <property type="entry name" value="PBP2_OpuAC_like"/>
    <property type="match status" value="1"/>
</dbReference>
<dbReference type="GO" id="GO:0031460">
    <property type="term" value="P:glycine betaine transport"/>
    <property type="evidence" value="ECO:0007669"/>
    <property type="project" value="TreeGrafter"/>
</dbReference>
<evidence type="ECO:0000256" key="4">
    <source>
        <dbReference type="ARBA" id="ARBA00023136"/>
    </source>
</evidence>
<dbReference type="PANTHER" id="PTHR47737">
    <property type="entry name" value="GLYCINE BETAINE/PROLINE BETAINE TRANSPORT SYSTEM PERMEASE PROTEIN PROW"/>
    <property type="match status" value="1"/>
</dbReference>
<comment type="caution">
    <text evidence="7">The sequence shown here is derived from an EMBL/GenBank/DDBJ whole genome shotgun (WGS) entry which is preliminary data.</text>
</comment>
<dbReference type="Proteomes" id="UP000537718">
    <property type="component" value="Unassembled WGS sequence"/>
</dbReference>
<comment type="subcellular location">
    <subcellularLocation>
        <location evidence="1">Cell membrane</location>
    </subcellularLocation>
</comment>
<gene>
    <name evidence="7" type="ORF">HDE69_004081</name>
</gene>
<dbReference type="PROSITE" id="PS51257">
    <property type="entry name" value="PROKAR_LIPOPROTEIN"/>
    <property type="match status" value="1"/>
</dbReference>
<dbReference type="RefSeq" id="WP_183869135.1">
    <property type="nucleotide sequence ID" value="NZ_JACHCF010000010.1"/>
</dbReference>
<dbReference type="PANTHER" id="PTHR47737:SF1">
    <property type="entry name" value="GLYCINE BETAINE_PROLINE BETAINE TRANSPORT SYSTEM PERMEASE PROTEIN PROW"/>
    <property type="match status" value="1"/>
</dbReference>
<evidence type="ECO:0000313" key="7">
    <source>
        <dbReference type="EMBL" id="MBB5622999.1"/>
    </source>
</evidence>